<evidence type="ECO:0000256" key="1">
    <source>
        <dbReference type="SAM" id="MobiDB-lite"/>
    </source>
</evidence>
<organism evidence="2 3">
    <name type="scientific">Curvularia clavata</name>
    <dbReference type="NCBI Taxonomy" id="95742"/>
    <lineage>
        <taxon>Eukaryota</taxon>
        <taxon>Fungi</taxon>
        <taxon>Dikarya</taxon>
        <taxon>Ascomycota</taxon>
        <taxon>Pezizomycotina</taxon>
        <taxon>Dothideomycetes</taxon>
        <taxon>Pleosporomycetidae</taxon>
        <taxon>Pleosporales</taxon>
        <taxon>Pleosporineae</taxon>
        <taxon>Pleosporaceae</taxon>
        <taxon>Curvularia</taxon>
    </lineage>
</organism>
<evidence type="ECO:0000313" key="3">
    <source>
        <dbReference type="Proteomes" id="UP001056012"/>
    </source>
</evidence>
<feature type="compositionally biased region" description="Low complexity" evidence="1">
    <location>
        <begin position="49"/>
        <end position="58"/>
    </location>
</feature>
<dbReference type="EMBL" id="CP089279">
    <property type="protein sequence ID" value="USP80975.1"/>
    <property type="molecule type" value="Genomic_DNA"/>
</dbReference>
<name>A0A9Q8ZFW6_CURCL</name>
<protein>
    <submittedName>
        <fullName evidence="2">Uncharacterized protein</fullName>
    </submittedName>
</protein>
<feature type="region of interest" description="Disordered" evidence="1">
    <location>
        <begin position="31"/>
        <end position="59"/>
    </location>
</feature>
<evidence type="ECO:0000313" key="2">
    <source>
        <dbReference type="EMBL" id="USP80975.1"/>
    </source>
</evidence>
<dbReference type="Proteomes" id="UP001056012">
    <property type="component" value="Chromosome 6"/>
</dbReference>
<proteinExistence type="predicted"/>
<reference evidence="2" key="1">
    <citation type="submission" date="2021-12" db="EMBL/GenBank/DDBJ databases">
        <title>Curvularia clavata genome.</title>
        <authorList>
            <person name="Cao Y."/>
        </authorList>
    </citation>
    <scope>NUCLEOTIDE SEQUENCE</scope>
    <source>
        <strain evidence="2">Yc1106</strain>
    </source>
</reference>
<sequence>MPNSSTIQANQADARALTDIQDYFDYQSGVGSRKRRRFQRPHVPDPLQLHPHSSSPLSTGPAGYKYTPLFLRTPDLESLRYDHGVQFKKHLSLKEVVLYARWHLLLDEDALPSRIKHNSKKSLKAMKKFVRHTIKSCGESLDRFWSKAKEKISSSQTGVEGEALGCDSQE</sequence>
<dbReference type="VEuPathDB" id="FungiDB:yc1106_08249"/>
<keyword evidence="3" id="KW-1185">Reference proteome</keyword>
<dbReference type="OrthoDB" id="3680994at2759"/>
<gene>
    <name evidence="2" type="ORF">yc1106_08249</name>
</gene>
<accession>A0A9Q8ZFW6</accession>
<dbReference type="AlphaFoldDB" id="A0A9Q8ZFW6"/>